<feature type="transmembrane region" description="Helical" evidence="1">
    <location>
        <begin position="20"/>
        <end position="39"/>
    </location>
</feature>
<dbReference type="Proteomes" id="UP000598971">
    <property type="component" value="Unassembled WGS sequence"/>
</dbReference>
<feature type="transmembrane region" description="Helical" evidence="1">
    <location>
        <begin position="59"/>
        <end position="80"/>
    </location>
</feature>
<accession>A0A8J8FEY7</accession>
<feature type="transmembrane region" description="Helical" evidence="1">
    <location>
        <begin position="115"/>
        <end position="135"/>
    </location>
</feature>
<evidence type="ECO:0000313" key="3">
    <source>
        <dbReference type="Proteomes" id="UP000598971"/>
    </source>
</evidence>
<keyword evidence="1" id="KW-0812">Transmembrane</keyword>
<evidence type="ECO:0000256" key="1">
    <source>
        <dbReference type="SAM" id="Phobius"/>
    </source>
</evidence>
<feature type="transmembrane region" description="Helical" evidence="1">
    <location>
        <begin position="407"/>
        <end position="428"/>
    </location>
</feature>
<organism evidence="2 3">
    <name type="scientific">Limnovirga soli</name>
    <dbReference type="NCBI Taxonomy" id="2656915"/>
    <lineage>
        <taxon>Bacteria</taxon>
        <taxon>Pseudomonadati</taxon>
        <taxon>Bacteroidota</taxon>
        <taxon>Chitinophagia</taxon>
        <taxon>Chitinophagales</taxon>
        <taxon>Chitinophagaceae</taxon>
        <taxon>Limnovirga</taxon>
    </lineage>
</organism>
<reference evidence="2" key="1">
    <citation type="submission" date="2019-10" db="EMBL/GenBank/DDBJ databases">
        <title>Draft genome sequence of Panacibacter sp. KCS-6.</title>
        <authorList>
            <person name="Yim K.J."/>
        </authorList>
    </citation>
    <scope>NUCLEOTIDE SEQUENCE</scope>
    <source>
        <strain evidence="2">KCS-6</strain>
    </source>
</reference>
<protein>
    <submittedName>
        <fullName evidence="2">Uncharacterized protein</fullName>
    </submittedName>
</protein>
<feature type="transmembrane region" description="Helical" evidence="1">
    <location>
        <begin position="495"/>
        <end position="514"/>
    </location>
</feature>
<dbReference type="AlphaFoldDB" id="A0A8J8FEY7"/>
<dbReference type="RefSeq" id="WP_171607054.1">
    <property type="nucleotide sequence ID" value="NZ_WHPF01000004.1"/>
</dbReference>
<feature type="transmembrane region" description="Helical" evidence="1">
    <location>
        <begin position="345"/>
        <end position="362"/>
    </location>
</feature>
<keyword evidence="1" id="KW-1133">Transmembrane helix</keyword>
<feature type="transmembrane region" description="Helical" evidence="1">
    <location>
        <begin position="440"/>
        <end position="461"/>
    </location>
</feature>
<evidence type="ECO:0000313" key="2">
    <source>
        <dbReference type="EMBL" id="NNV55124.1"/>
    </source>
</evidence>
<proteinExistence type="predicted"/>
<sequence length="522" mass="58257">MILFKSIIKGDYLQRTRSYAFLVTLAISLYLAYTFLPAADANYSTVKIGNYVGENNATWIGYVTAIMTSIFLSLIGFYLVNNSIKKDIETEVGMIIATTQISNFKYLLSKMLSNFLVLLTITGIVFAMGIILFFVRSNGADFNIVQFVLPYLLTTLPAIFFIAAFAIVSEVFLGRWLALHYMSFFFLFGIITANILPGGGSTLKMILDPFGVKVVTMGMESFVQQHFDAKATVSSIGFNFSAKKELKTFVFNGMPWPALYIVSRLIWVALSVALVFIASLFFNRFDAKAVIKVKKKKKNLTENLPAGNLLQDIKIAALPAISTDYGILPFIKTELLMLFRKGPKWFWVLNIGGMIALLFTTLNIAHQFVLPALWFLQVGRLSDLTTKEKTNRIHYFTYASYKPIERLLPSQIIAGIILMAGLALPLMVRYLAGGEFMPVIYLLAGAIFIVLLAAALGILTGGKKLFEILFFAITYTNLNSIPFADYFGALNNSSAYLSLMLLMISGLIITGFTIRKYEIRHL</sequence>
<gene>
    <name evidence="2" type="ORF">GD597_06620</name>
</gene>
<feature type="transmembrane region" description="Helical" evidence="1">
    <location>
        <begin position="258"/>
        <end position="282"/>
    </location>
</feature>
<name>A0A8J8FEY7_9BACT</name>
<keyword evidence="1" id="KW-0472">Membrane</keyword>
<feature type="transmembrane region" description="Helical" evidence="1">
    <location>
        <begin position="176"/>
        <end position="196"/>
    </location>
</feature>
<comment type="caution">
    <text evidence="2">The sequence shown here is derived from an EMBL/GenBank/DDBJ whole genome shotgun (WGS) entry which is preliminary data.</text>
</comment>
<dbReference type="EMBL" id="WHPF01000004">
    <property type="protein sequence ID" value="NNV55124.1"/>
    <property type="molecule type" value="Genomic_DNA"/>
</dbReference>
<feature type="transmembrane region" description="Helical" evidence="1">
    <location>
        <begin position="147"/>
        <end position="169"/>
    </location>
</feature>
<keyword evidence="3" id="KW-1185">Reference proteome</keyword>